<evidence type="ECO:0000256" key="5">
    <source>
        <dbReference type="SAM" id="MobiDB-lite"/>
    </source>
</evidence>
<dbReference type="InterPro" id="IPR050532">
    <property type="entry name" value="Globin-like_OT"/>
</dbReference>
<keyword evidence="4" id="KW-0561">Oxygen transport</keyword>
<evidence type="ECO:0000313" key="8">
    <source>
        <dbReference type="Proteomes" id="UP001164746"/>
    </source>
</evidence>
<reference evidence="7" key="1">
    <citation type="submission" date="2022-11" db="EMBL/GenBank/DDBJ databases">
        <title>Centuries of genome instability and evolution in soft-shell clam transmissible cancer (bioRxiv).</title>
        <authorList>
            <person name="Hart S.F.M."/>
            <person name="Yonemitsu M.A."/>
            <person name="Giersch R.M."/>
            <person name="Beal B.F."/>
            <person name="Arriagada G."/>
            <person name="Davis B.W."/>
            <person name="Ostrander E.A."/>
            <person name="Goff S.P."/>
            <person name="Metzger M.J."/>
        </authorList>
    </citation>
    <scope>NUCLEOTIDE SEQUENCE</scope>
    <source>
        <strain evidence="7">MELC-2E11</strain>
        <tissue evidence="7">Siphon/mantle</tissue>
    </source>
</reference>
<name>A0ABY7FDJ5_MYAAR</name>
<dbReference type="InterPro" id="IPR009050">
    <property type="entry name" value="Globin-like_sf"/>
</dbReference>
<feature type="domain" description="Globin" evidence="6">
    <location>
        <begin position="31"/>
        <end position="188"/>
    </location>
</feature>
<dbReference type="CDD" id="cd14766">
    <property type="entry name" value="CeGLB25-like"/>
    <property type="match status" value="1"/>
</dbReference>
<evidence type="ECO:0000256" key="3">
    <source>
        <dbReference type="ARBA" id="ARBA00023004"/>
    </source>
</evidence>
<dbReference type="InterPro" id="IPR000971">
    <property type="entry name" value="Globin"/>
</dbReference>
<dbReference type="Pfam" id="PF00042">
    <property type="entry name" value="Globin"/>
    <property type="match status" value="1"/>
</dbReference>
<dbReference type="PROSITE" id="PS01033">
    <property type="entry name" value="GLOBIN"/>
    <property type="match status" value="1"/>
</dbReference>
<keyword evidence="8" id="KW-1185">Reference proteome</keyword>
<keyword evidence="4" id="KW-0813">Transport</keyword>
<organism evidence="7 8">
    <name type="scientific">Mya arenaria</name>
    <name type="common">Soft-shell clam</name>
    <dbReference type="NCBI Taxonomy" id="6604"/>
    <lineage>
        <taxon>Eukaryota</taxon>
        <taxon>Metazoa</taxon>
        <taxon>Spiralia</taxon>
        <taxon>Lophotrochozoa</taxon>
        <taxon>Mollusca</taxon>
        <taxon>Bivalvia</taxon>
        <taxon>Autobranchia</taxon>
        <taxon>Heteroconchia</taxon>
        <taxon>Euheterodonta</taxon>
        <taxon>Imparidentia</taxon>
        <taxon>Neoheterodontei</taxon>
        <taxon>Myida</taxon>
        <taxon>Myoidea</taxon>
        <taxon>Myidae</taxon>
        <taxon>Mya</taxon>
    </lineage>
</organism>
<evidence type="ECO:0000313" key="7">
    <source>
        <dbReference type="EMBL" id="WAR18788.1"/>
    </source>
</evidence>
<feature type="compositionally biased region" description="Pro residues" evidence="5">
    <location>
        <begin position="19"/>
        <end position="28"/>
    </location>
</feature>
<accession>A0ABY7FDJ5</accession>
<evidence type="ECO:0000259" key="6">
    <source>
        <dbReference type="PROSITE" id="PS01033"/>
    </source>
</evidence>
<evidence type="ECO:0000256" key="2">
    <source>
        <dbReference type="ARBA" id="ARBA00022723"/>
    </source>
</evidence>
<sequence>MHERAVGNGGAMADGSLPDPAPPAPTDPRLPLNARQVFKLKKSWKGIKRNMSQTGVEMFVRMFRGSEDTKVLFQKFRDIHSEDELRTNDNLEAHGTKVLEVIDDIITNIDNVDDVLDLLKMSGKMHKKFQGFTPSMFWRIEEPFIKAVMITLGDRYTDNMDVIYKLLIKFVLENLDKALVEELASSAS</sequence>
<dbReference type="SUPFAM" id="SSF46458">
    <property type="entry name" value="Globin-like"/>
    <property type="match status" value="1"/>
</dbReference>
<dbReference type="EMBL" id="CP111022">
    <property type="protein sequence ID" value="WAR18788.1"/>
    <property type="molecule type" value="Genomic_DNA"/>
</dbReference>
<keyword evidence="2" id="KW-0479">Metal-binding</keyword>
<dbReference type="PANTHER" id="PTHR46458">
    <property type="entry name" value="BLR2807 PROTEIN"/>
    <property type="match status" value="1"/>
</dbReference>
<dbReference type="InterPro" id="IPR012292">
    <property type="entry name" value="Globin/Proto"/>
</dbReference>
<dbReference type="PANTHER" id="PTHR46458:SF5">
    <property type="entry name" value="GLOBIN FAMILY PROFILE DOMAIN-CONTAINING PROTEIN"/>
    <property type="match status" value="1"/>
</dbReference>
<keyword evidence="1 4" id="KW-0349">Heme</keyword>
<feature type="region of interest" description="Disordered" evidence="5">
    <location>
        <begin position="1"/>
        <end position="32"/>
    </location>
</feature>
<keyword evidence="3" id="KW-0408">Iron</keyword>
<gene>
    <name evidence="7" type="ORF">MAR_000626</name>
</gene>
<evidence type="ECO:0000256" key="1">
    <source>
        <dbReference type="ARBA" id="ARBA00022617"/>
    </source>
</evidence>
<proteinExistence type="inferred from homology"/>
<comment type="similarity">
    <text evidence="4">Belongs to the globin family.</text>
</comment>
<dbReference type="Gene3D" id="1.10.490.10">
    <property type="entry name" value="Globins"/>
    <property type="match status" value="1"/>
</dbReference>
<protein>
    <submittedName>
        <fullName evidence="7">CYGB1-like protein</fullName>
    </submittedName>
</protein>
<dbReference type="Proteomes" id="UP001164746">
    <property type="component" value="Chromosome 11"/>
</dbReference>
<evidence type="ECO:0000256" key="4">
    <source>
        <dbReference type="RuleBase" id="RU000356"/>
    </source>
</evidence>